<keyword evidence="1" id="KW-0812">Transmembrane</keyword>
<sequence>MTEATTSTTAPHEPRKLDDVMLAMDVVDTLRHDAMMLQEDLSAPEREQQLLERLREIYKAQGIEVPDSILREGVKALDDHRFAYTPQKHSFLSKAYITRKKWGLPLVVLMGMIGLAYGVEYATFELPKKAETSRVERLLTKTYPQNLEKARKDGLAVAKTATAKERINALYNLGMDAINDKDAAAAKSAQEKLDTFVHDLKQAYTVRIVSRPGENSGVFRVDDSKPDVTNYYLIVEAIDASGERVPVTITSEEDQKTARTKIWGVRVPKNVFNAVAADKRDDQIIQNANIGYKKRGVISPEYSVKTSGGTILEW</sequence>
<dbReference type="AlphaFoldDB" id="A0A7C5LYA8"/>
<name>A0A7C5LYA8_9PROT</name>
<accession>A0A7C5LYA8</accession>
<dbReference type="Pfam" id="PF19911">
    <property type="entry name" value="DUF6384"/>
    <property type="match status" value="1"/>
</dbReference>
<reference evidence="2" key="1">
    <citation type="journal article" date="2020" name="mSystems">
        <title>Genome- and Community-Level Interaction Insights into Carbon Utilization and Element Cycling Functions of Hydrothermarchaeota in Hydrothermal Sediment.</title>
        <authorList>
            <person name="Zhou Z."/>
            <person name="Liu Y."/>
            <person name="Xu W."/>
            <person name="Pan J."/>
            <person name="Luo Z.H."/>
            <person name="Li M."/>
        </authorList>
    </citation>
    <scope>NUCLEOTIDE SEQUENCE [LARGE SCALE GENOMIC DNA]</scope>
    <source>
        <strain evidence="2">HyVt-485</strain>
    </source>
</reference>
<dbReference type="Proteomes" id="UP000885830">
    <property type="component" value="Unassembled WGS sequence"/>
</dbReference>
<dbReference type="EMBL" id="DRMJ01000043">
    <property type="protein sequence ID" value="HHL42153.1"/>
    <property type="molecule type" value="Genomic_DNA"/>
</dbReference>
<feature type="transmembrane region" description="Helical" evidence="1">
    <location>
        <begin position="102"/>
        <end position="119"/>
    </location>
</feature>
<evidence type="ECO:0000313" key="2">
    <source>
        <dbReference type="EMBL" id="HHL42153.1"/>
    </source>
</evidence>
<comment type="caution">
    <text evidence="2">The sequence shown here is derived from an EMBL/GenBank/DDBJ whole genome shotgun (WGS) entry which is preliminary data.</text>
</comment>
<keyword evidence="1" id="KW-1133">Transmembrane helix</keyword>
<organism evidence="2">
    <name type="scientific">Hellea balneolensis</name>
    <dbReference type="NCBI Taxonomy" id="287478"/>
    <lineage>
        <taxon>Bacteria</taxon>
        <taxon>Pseudomonadati</taxon>
        <taxon>Pseudomonadota</taxon>
        <taxon>Alphaproteobacteria</taxon>
        <taxon>Maricaulales</taxon>
        <taxon>Robiginitomaculaceae</taxon>
        <taxon>Hellea</taxon>
    </lineage>
</organism>
<keyword evidence="1" id="KW-0472">Membrane</keyword>
<evidence type="ECO:0000256" key="1">
    <source>
        <dbReference type="SAM" id="Phobius"/>
    </source>
</evidence>
<dbReference type="InterPro" id="IPR045964">
    <property type="entry name" value="DUF6384"/>
</dbReference>
<protein>
    <submittedName>
        <fullName evidence="2">Uncharacterized protein</fullName>
    </submittedName>
</protein>
<proteinExistence type="predicted"/>
<gene>
    <name evidence="2" type="ORF">ENJ42_00915</name>
</gene>